<gene>
    <name evidence="1" type="ORF">FHK87_05740</name>
</gene>
<dbReference type="EMBL" id="VFWZ01000002">
    <property type="protein sequence ID" value="TPN87092.1"/>
    <property type="molecule type" value="Genomic_DNA"/>
</dbReference>
<evidence type="ECO:0000313" key="1">
    <source>
        <dbReference type="EMBL" id="TPN87092.1"/>
    </source>
</evidence>
<dbReference type="AlphaFoldDB" id="A0A504JEJ5"/>
<protein>
    <submittedName>
        <fullName evidence="1">Uncharacterized protein</fullName>
    </submittedName>
</protein>
<name>A0A504JEJ5_9FLAO</name>
<dbReference type="OrthoDB" id="1450051at2"/>
<accession>A0A504JEJ5</accession>
<proteinExistence type="predicted"/>
<evidence type="ECO:0000313" key="2">
    <source>
        <dbReference type="Proteomes" id="UP000315540"/>
    </source>
</evidence>
<reference evidence="1 2" key="1">
    <citation type="submission" date="2019-06" db="EMBL/GenBank/DDBJ databases">
        <authorList>
            <person name="Meng X."/>
        </authorList>
    </citation>
    <scope>NUCLEOTIDE SEQUENCE [LARGE SCALE GENOMIC DNA]</scope>
    <source>
        <strain evidence="1 2">M625</strain>
    </source>
</reference>
<keyword evidence="2" id="KW-1185">Reference proteome</keyword>
<dbReference type="RefSeq" id="WP_140591247.1">
    <property type="nucleotide sequence ID" value="NZ_VFWZ01000002.1"/>
</dbReference>
<sequence length="80" mass="9367">MGLPELAHAIRKELSVNEIKQAAKEFGLSHFYFTQKIKSIDTSRDDLLRAVECLLKVHNAKNDKIQELYTKFLKEYENKK</sequence>
<organism evidence="1 2">
    <name type="scientific">Aquimarina algicola</name>
    <dbReference type="NCBI Taxonomy" id="2589995"/>
    <lineage>
        <taxon>Bacteria</taxon>
        <taxon>Pseudomonadati</taxon>
        <taxon>Bacteroidota</taxon>
        <taxon>Flavobacteriia</taxon>
        <taxon>Flavobacteriales</taxon>
        <taxon>Flavobacteriaceae</taxon>
        <taxon>Aquimarina</taxon>
    </lineage>
</organism>
<dbReference type="Proteomes" id="UP000315540">
    <property type="component" value="Unassembled WGS sequence"/>
</dbReference>
<comment type="caution">
    <text evidence="1">The sequence shown here is derived from an EMBL/GenBank/DDBJ whole genome shotgun (WGS) entry which is preliminary data.</text>
</comment>